<dbReference type="OrthoDB" id="6687494at2"/>
<name>A0A545UBT0_9GAMM</name>
<keyword evidence="2" id="KW-1185">Reference proteome</keyword>
<dbReference type="AlphaFoldDB" id="A0A545UBT0"/>
<dbReference type="InterPro" id="IPR011990">
    <property type="entry name" value="TPR-like_helical_dom_sf"/>
</dbReference>
<dbReference type="RefSeq" id="WP_142894325.1">
    <property type="nucleotide sequence ID" value="NZ_ML660165.1"/>
</dbReference>
<dbReference type="InterPro" id="IPR006597">
    <property type="entry name" value="Sel1-like"/>
</dbReference>
<dbReference type="PANTHER" id="PTHR11102:SF160">
    <property type="entry name" value="ERAD-ASSOCIATED E3 UBIQUITIN-PROTEIN LIGASE COMPONENT HRD3"/>
    <property type="match status" value="1"/>
</dbReference>
<dbReference type="SUPFAM" id="SSF81901">
    <property type="entry name" value="HCP-like"/>
    <property type="match status" value="1"/>
</dbReference>
<dbReference type="InterPro" id="IPR050767">
    <property type="entry name" value="Sel1_AlgK"/>
</dbReference>
<dbReference type="PROSITE" id="PS51257">
    <property type="entry name" value="PROKAR_LIPOPROTEIN"/>
    <property type="match status" value="1"/>
</dbReference>
<accession>A0A545UBT0</accession>
<sequence>MVSVRFWLFVVLVILLAGCEDERKVEQALLTDCVSHYRAESYRVASKTCLTAAEQGIPRAQWLLAHIYYYDLAEQNRTAEQAFEWFLKAAESGWPEAQTFVGESYVAADGVEQDFDKAYQWLVKAAKFHDTKAEFALGMMFYNGQGRPKDLGSAISWFKKAATKRHTMSINNLAWLHATTTHKAYRNAKKAMFWADKLEQTNETQSIFLDTRAAAYALAGEFNQAITLQSEAISLLPEDVDEDRLLDFQQRLEAYEQHRAWEEKE</sequence>
<comment type="caution">
    <text evidence="1">The sequence shown here is derived from an EMBL/GenBank/DDBJ whole genome shotgun (WGS) entry which is preliminary data.</text>
</comment>
<evidence type="ECO:0000313" key="2">
    <source>
        <dbReference type="Proteomes" id="UP000315439"/>
    </source>
</evidence>
<dbReference type="EMBL" id="VIKS01000009">
    <property type="protein sequence ID" value="TQV86883.1"/>
    <property type="molecule type" value="Genomic_DNA"/>
</dbReference>
<dbReference type="Pfam" id="PF08238">
    <property type="entry name" value="Sel1"/>
    <property type="match status" value="3"/>
</dbReference>
<evidence type="ECO:0000313" key="1">
    <source>
        <dbReference type="EMBL" id="TQV86883.1"/>
    </source>
</evidence>
<dbReference type="SMART" id="SM00671">
    <property type="entry name" value="SEL1"/>
    <property type="match status" value="3"/>
</dbReference>
<dbReference type="Gene3D" id="1.25.40.10">
    <property type="entry name" value="Tetratricopeptide repeat domain"/>
    <property type="match status" value="1"/>
</dbReference>
<reference evidence="1 2" key="1">
    <citation type="submission" date="2019-07" db="EMBL/GenBank/DDBJ databases">
        <title>Draft genome for Aliikangiella sp. M105.</title>
        <authorList>
            <person name="Wang G."/>
        </authorList>
    </citation>
    <scope>NUCLEOTIDE SEQUENCE [LARGE SCALE GENOMIC DNA]</scope>
    <source>
        <strain evidence="1 2">M105</strain>
    </source>
</reference>
<dbReference type="Proteomes" id="UP000315439">
    <property type="component" value="Unassembled WGS sequence"/>
</dbReference>
<organism evidence="1 2">
    <name type="scientific">Aliikangiella coralliicola</name>
    <dbReference type="NCBI Taxonomy" id="2592383"/>
    <lineage>
        <taxon>Bacteria</taxon>
        <taxon>Pseudomonadati</taxon>
        <taxon>Pseudomonadota</taxon>
        <taxon>Gammaproteobacteria</taxon>
        <taxon>Oceanospirillales</taxon>
        <taxon>Pleioneaceae</taxon>
        <taxon>Aliikangiella</taxon>
    </lineage>
</organism>
<protein>
    <submittedName>
        <fullName evidence="1">Sel1 repeat family protein</fullName>
    </submittedName>
</protein>
<gene>
    <name evidence="1" type="ORF">FLL46_13785</name>
</gene>
<proteinExistence type="predicted"/>
<dbReference type="PANTHER" id="PTHR11102">
    <property type="entry name" value="SEL-1-LIKE PROTEIN"/>
    <property type="match status" value="1"/>
</dbReference>